<reference evidence="3 4" key="1">
    <citation type="submission" date="2019-02" db="EMBL/GenBank/DDBJ databases">
        <title>Draft genome sequence of Muricauda sp. 176CP4-71.</title>
        <authorList>
            <person name="Park J.-S."/>
        </authorList>
    </citation>
    <scope>NUCLEOTIDE SEQUENCE [LARGE SCALE GENOMIC DNA]</scope>
    <source>
        <strain evidence="3 4">176CP4-71</strain>
    </source>
</reference>
<sequence length="236" mass="28530">MSYSLFEEHLKKKTYKTLRQDLQKLERDYDIRLEIHYGEIDPDLYHSLMKTLKRFIEDRFVGRTHKHSALLKWDYYVDQSLGRIRSCSSILFVLRHKSQPIAISLGHTIKNVLNSAITSYDKKFSRYSLGKIMFIKELEWCFLNGLRLLDTGWGNFEYKIKFSNAIYYYATHVMYPKKSFGKKVYAYFIGIFLEAKHYLIAIKNRRFKRSRDLYQGRWMQVERFRTREYRQTDGTT</sequence>
<accession>A0A4Q8QDV1</accession>
<keyword evidence="1" id="KW-0472">Membrane</keyword>
<comment type="caution">
    <text evidence="3">The sequence shown here is derived from an EMBL/GenBank/DDBJ whole genome shotgun (WGS) entry which is preliminary data.</text>
</comment>
<keyword evidence="1" id="KW-1133">Transmembrane helix</keyword>
<dbReference type="EMBL" id="SGIU01000001">
    <property type="protein sequence ID" value="TAI48595.1"/>
    <property type="molecule type" value="Genomic_DNA"/>
</dbReference>
<protein>
    <submittedName>
        <fullName evidence="3">GNAT family N-acetyltransferase</fullName>
    </submittedName>
</protein>
<feature type="domain" description="BioF2-like acetyltransferase" evidence="2">
    <location>
        <begin position="12"/>
        <end position="159"/>
    </location>
</feature>
<dbReference type="GO" id="GO:0016740">
    <property type="term" value="F:transferase activity"/>
    <property type="evidence" value="ECO:0007669"/>
    <property type="project" value="UniProtKB-KW"/>
</dbReference>
<dbReference type="Pfam" id="PF13480">
    <property type="entry name" value="Acetyltransf_6"/>
    <property type="match status" value="1"/>
</dbReference>
<dbReference type="RefSeq" id="WP_130608916.1">
    <property type="nucleotide sequence ID" value="NZ_SGIU01000001.1"/>
</dbReference>
<evidence type="ECO:0000256" key="1">
    <source>
        <dbReference type="SAM" id="Phobius"/>
    </source>
</evidence>
<evidence type="ECO:0000259" key="2">
    <source>
        <dbReference type="Pfam" id="PF13480"/>
    </source>
</evidence>
<name>A0A4Q8QDV1_9FLAO</name>
<gene>
    <name evidence="3" type="ORF">EW142_01980</name>
</gene>
<dbReference type="OrthoDB" id="1099770at2"/>
<keyword evidence="4" id="KW-1185">Reference proteome</keyword>
<keyword evidence="3" id="KW-0808">Transferase</keyword>
<dbReference type="Proteomes" id="UP000291981">
    <property type="component" value="Unassembled WGS sequence"/>
</dbReference>
<dbReference type="InterPro" id="IPR038740">
    <property type="entry name" value="BioF2-like_GNAT_dom"/>
</dbReference>
<dbReference type="SUPFAM" id="SSF55729">
    <property type="entry name" value="Acyl-CoA N-acyltransferases (Nat)"/>
    <property type="match status" value="1"/>
</dbReference>
<proteinExistence type="predicted"/>
<feature type="transmembrane region" description="Helical" evidence="1">
    <location>
        <begin position="184"/>
        <end position="202"/>
    </location>
</feature>
<dbReference type="AlphaFoldDB" id="A0A4Q8QDV1"/>
<evidence type="ECO:0000313" key="3">
    <source>
        <dbReference type="EMBL" id="TAI48595.1"/>
    </source>
</evidence>
<evidence type="ECO:0000313" key="4">
    <source>
        <dbReference type="Proteomes" id="UP000291981"/>
    </source>
</evidence>
<organism evidence="3 4">
    <name type="scientific">Flagellimonas allohymeniacidonis</name>
    <dbReference type="NCBI Taxonomy" id="2517819"/>
    <lineage>
        <taxon>Bacteria</taxon>
        <taxon>Pseudomonadati</taxon>
        <taxon>Bacteroidota</taxon>
        <taxon>Flavobacteriia</taxon>
        <taxon>Flavobacteriales</taxon>
        <taxon>Flavobacteriaceae</taxon>
        <taxon>Flagellimonas</taxon>
    </lineage>
</organism>
<keyword evidence="1" id="KW-0812">Transmembrane</keyword>
<dbReference type="InterPro" id="IPR016181">
    <property type="entry name" value="Acyl_CoA_acyltransferase"/>
</dbReference>